<feature type="region of interest" description="Disordered" evidence="1">
    <location>
        <begin position="108"/>
        <end position="170"/>
    </location>
</feature>
<dbReference type="PANTHER" id="PTHR43836:SF10">
    <property type="entry name" value="CATECHOL O-METHYLTRANSFERASE B"/>
    <property type="match status" value="1"/>
</dbReference>
<dbReference type="Bgee" id="ENSOANG00000051319">
    <property type="expression patterns" value="Expressed in testis and 7 other cell types or tissues"/>
</dbReference>
<evidence type="ECO:0000313" key="3">
    <source>
        <dbReference type="Ensembl" id="ENSOANP00000043636.1"/>
    </source>
</evidence>
<proteinExistence type="predicted"/>
<name>A0A6I8NRR5_ORNAN</name>
<dbReference type="Gene3D" id="3.40.50.150">
    <property type="entry name" value="Vaccinia Virus protein VP39"/>
    <property type="match status" value="1"/>
</dbReference>
<evidence type="ECO:0000313" key="4">
    <source>
        <dbReference type="Proteomes" id="UP000002279"/>
    </source>
</evidence>
<keyword evidence="2" id="KW-1133">Transmembrane helix</keyword>
<dbReference type="GO" id="GO:0016206">
    <property type="term" value="F:catechol O-methyltransferase activity"/>
    <property type="evidence" value="ECO:0000318"/>
    <property type="project" value="GO_Central"/>
</dbReference>
<dbReference type="Proteomes" id="UP000002279">
    <property type="component" value="Chromosome 6"/>
</dbReference>
<accession>A0A6I8NRR5</accession>
<dbReference type="AlphaFoldDB" id="A0A6I8NRR5"/>
<dbReference type="GO" id="GO:0042417">
    <property type="term" value="P:dopamine metabolic process"/>
    <property type="evidence" value="ECO:0000318"/>
    <property type="project" value="GO_Central"/>
</dbReference>
<sequence>MLGTIGAVLGVLGATLLVLRYLVDHHRVWALLWHVQFSEWLRDQLSGLSRPQRILHHVHRSATLGDPQSVIAAVDNYCRHVEWAMNVGDKKGEATAGATLGVPRWARRESGNPLSTQNWEGNWGEEGRGVGGGEVPGAAATCQGKPHQGFTPPLRADPGQGGGRDETPHRAGAGHLLWLLRYPHWATSGPRGTAHHHGGEPCLRHRRQEDDYFRWIGRQDRGDGGLYLRPHSPTEGEMWLGHAGPRVP</sequence>
<dbReference type="GeneTree" id="ENSGT00940000155317"/>
<reference evidence="3" key="2">
    <citation type="submission" date="2025-08" db="UniProtKB">
        <authorList>
            <consortium name="Ensembl"/>
        </authorList>
    </citation>
    <scope>IDENTIFICATION</scope>
    <source>
        <strain evidence="3">Glennie</strain>
    </source>
</reference>
<reference evidence="3 4" key="1">
    <citation type="journal article" date="2008" name="Nature">
        <title>Genome analysis of the platypus reveals unique signatures of evolution.</title>
        <authorList>
            <person name="Warren W.C."/>
            <person name="Hillier L.W."/>
            <person name="Marshall Graves J.A."/>
            <person name="Birney E."/>
            <person name="Ponting C.P."/>
            <person name="Grutzner F."/>
            <person name="Belov K."/>
            <person name="Miller W."/>
            <person name="Clarke L."/>
            <person name="Chinwalla A.T."/>
            <person name="Yang S.P."/>
            <person name="Heger A."/>
            <person name="Locke D.P."/>
            <person name="Miethke P."/>
            <person name="Waters P.D."/>
            <person name="Veyrunes F."/>
            <person name="Fulton L."/>
            <person name="Fulton B."/>
            <person name="Graves T."/>
            <person name="Wallis J."/>
            <person name="Puente X.S."/>
            <person name="Lopez-Otin C."/>
            <person name="Ordonez G.R."/>
            <person name="Eichler E.E."/>
            <person name="Chen L."/>
            <person name="Cheng Z."/>
            <person name="Deakin J.E."/>
            <person name="Alsop A."/>
            <person name="Thompson K."/>
            <person name="Kirby P."/>
            <person name="Papenfuss A.T."/>
            <person name="Wakefield M.J."/>
            <person name="Olender T."/>
            <person name="Lancet D."/>
            <person name="Huttley G.A."/>
            <person name="Smit A.F."/>
            <person name="Pask A."/>
            <person name="Temple-Smith P."/>
            <person name="Batzer M.A."/>
            <person name="Walker J.A."/>
            <person name="Konkel M.K."/>
            <person name="Harris R.S."/>
            <person name="Whittington C.M."/>
            <person name="Wong E.S."/>
            <person name="Gemmell N.J."/>
            <person name="Buschiazzo E."/>
            <person name="Vargas Jentzsch I.M."/>
            <person name="Merkel A."/>
            <person name="Schmitz J."/>
            <person name="Zemann A."/>
            <person name="Churakov G."/>
            <person name="Kriegs J.O."/>
            <person name="Brosius J."/>
            <person name="Murchison E.P."/>
            <person name="Sachidanandam R."/>
            <person name="Smith C."/>
            <person name="Hannon G.J."/>
            <person name="Tsend-Ayush E."/>
            <person name="McMillan D."/>
            <person name="Attenborough R."/>
            <person name="Rens W."/>
            <person name="Ferguson-Smith M."/>
            <person name="Lefevre C.M."/>
            <person name="Sharp J.A."/>
            <person name="Nicholas K.R."/>
            <person name="Ray D.A."/>
            <person name="Kube M."/>
            <person name="Reinhardt R."/>
            <person name="Pringle T.H."/>
            <person name="Taylor J."/>
            <person name="Jones R.C."/>
            <person name="Nixon B."/>
            <person name="Dacheux J.L."/>
            <person name="Niwa H."/>
            <person name="Sekita Y."/>
            <person name="Huang X."/>
            <person name="Stark A."/>
            <person name="Kheradpour P."/>
            <person name="Kellis M."/>
            <person name="Flicek P."/>
            <person name="Chen Y."/>
            <person name="Webber C."/>
            <person name="Hardison R."/>
            <person name="Nelson J."/>
            <person name="Hallsworth-Pepin K."/>
            <person name="Delehaunty K."/>
            <person name="Markovic C."/>
            <person name="Minx P."/>
            <person name="Feng Y."/>
            <person name="Kremitzki C."/>
            <person name="Mitreva M."/>
            <person name="Glasscock J."/>
            <person name="Wylie T."/>
            <person name="Wohldmann P."/>
            <person name="Thiru P."/>
            <person name="Nhan M.N."/>
            <person name="Pohl C.S."/>
            <person name="Smith S.M."/>
            <person name="Hou S."/>
            <person name="Nefedov M."/>
            <person name="de Jong P.J."/>
            <person name="Renfree M.B."/>
            <person name="Mardis E.R."/>
            <person name="Wilson R.K."/>
        </authorList>
    </citation>
    <scope>NUCLEOTIDE SEQUENCE [LARGE SCALE GENOMIC DNA]</scope>
    <source>
        <strain evidence="3 4">Glennie</strain>
    </source>
</reference>
<reference evidence="3" key="3">
    <citation type="submission" date="2025-09" db="UniProtKB">
        <authorList>
            <consortium name="Ensembl"/>
        </authorList>
    </citation>
    <scope>IDENTIFICATION</scope>
    <source>
        <strain evidence="3">Glennie</strain>
    </source>
</reference>
<keyword evidence="4" id="KW-1185">Reference proteome</keyword>
<keyword evidence="2" id="KW-0472">Membrane</keyword>
<keyword evidence="2" id="KW-0812">Transmembrane</keyword>
<protein>
    <submittedName>
        <fullName evidence="3">Uncharacterized protein</fullName>
    </submittedName>
</protein>
<dbReference type="GO" id="GO:0042424">
    <property type="term" value="P:catecholamine catabolic process"/>
    <property type="evidence" value="ECO:0000318"/>
    <property type="project" value="GO_Central"/>
</dbReference>
<organism evidence="3 4">
    <name type="scientific">Ornithorhynchus anatinus</name>
    <name type="common">Duckbill platypus</name>
    <dbReference type="NCBI Taxonomy" id="9258"/>
    <lineage>
        <taxon>Eukaryota</taxon>
        <taxon>Metazoa</taxon>
        <taxon>Chordata</taxon>
        <taxon>Craniata</taxon>
        <taxon>Vertebrata</taxon>
        <taxon>Euteleostomi</taxon>
        <taxon>Mammalia</taxon>
        <taxon>Monotremata</taxon>
        <taxon>Ornithorhynchidae</taxon>
        <taxon>Ornithorhynchus</taxon>
    </lineage>
</organism>
<dbReference type="Ensembl" id="ENSOANT00000067442.1">
    <property type="protein sequence ID" value="ENSOANP00000043636.1"/>
    <property type="gene ID" value="ENSOANG00000051319.1"/>
</dbReference>
<dbReference type="PANTHER" id="PTHR43836">
    <property type="entry name" value="CATECHOL O-METHYLTRANSFERASE 1-RELATED"/>
    <property type="match status" value="1"/>
</dbReference>
<evidence type="ECO:0000256" key="1">
    <source>
        <dbReference type="SAM" id="MobiDB-lite"/>
    </source>
</evidence>
<evidence type="ECO:0000256" key="2">
    <source>
        <dbReference type="SAM" id="Phobius"/>
    </source>
</evidence>
<feature type="transmembrane region" description="Helical" evidence="2">
    <location>
        <begin position="6"/>
        <end position="23"/>
    </location>
</feature>
<dbReference type="InterPro" id="IPR029063">
    <property type="entry name" value="SAM-dependent_MTases_sf"/>
</dbReference>
<dbReference type="GO" id="GO:0032502">
    <property type="term" value="P:developmental process"/>
    <property type="evidence" value="ECO:0000318"/>
    <property type="project" value="GO_Central"/>
</dbReference>
<dbReference type="InParanoid" id="A0A6I8NRR5"/>